<evidence type="ECO:0000256" key="2">
    <source>
        <dbReference type="ARBA" id="ARBA00006676"/>
    </source>
</evidence>
<dbReference type="Gene3D" id="3.20.20.140">
    <property type="entry name" value="Metal-dependent hydrolases"/>
    <property type="match status" value="1"/>
</dbReference>
<reference evidence="8" key="1">
    <citation type="submission" date="2015-07" db="EMBL/GenBank/DDBJ databases">
        <title>Adaptation to a free-living lifestyle via gene acquisitions in the diplomonad Trepomonas sp. PC1.</title>
        <authorList>
            <person name="Xu F."/>
            <person name="Jerlstrom-Hultqvist J."/>
            <person name="Kolisko M."/>
            <person name="Simpson A.G.B."/>
            <person name="Roger A.J."/>
            <person name="Svard S.G."/>
            <person name="Andersson J.O."/>
        </authorList>
    </citation>
    <scope>NUCLEOTIDE SEQUENCE</scope>
    <source>
        <strain evidence="8">PC1</strain>
    </source>
</reference>
<evidence type="ECO:0000256" key="4">
    <source>
        <dbReference type="ARBA" id="ARBA00022723"/>
    </source>
</evidence>
<dbReference type="InterPro" id="IPR032466">
    <property type="entry name" value="Metal_Hydrolase"/>
</dbReference>
<feature type="non-terminal residue" evidence="8">
    <location>
        <position position="1"/>
    </location>
</feature>
<dbReference type="AlphaFoldDB" id="A0A146K7R7"/>
<protein>
    <recommendedName>
        <fullName evidence="3">adenosine deaminase</fullName>
        <ecNumber evidence="3">3.5.4.4</ecNumber>
    </recommendedName>
</protein>
<sequence>FQQLYKGELHCHIDGSLSIKFVTKIINSEKIVMNEYWTIDDINNQKVTEQFIDSIIRVKTGNSLLHYLKFFDITCACMQSIKNIKAAVYDIVESNLVPQNIKYAELRYAPIQHCNSGLSQFQVNQAITDAAAECEEKYKVQITIIICAMKHIDPESDGQKETLELFKSKFKVPIAYDQAGADINFTIHDFNNHYQ</sequence>
<dbReference type="GO" id="GO:0046103">
    <property type="term" value="P:inosine biosynthetic process"/>
    <property type="evidence" value="ECO:0007669"/>
    <property type="project" value="TreeGrafter"/>
</dbReference>
<evidence type="ECO:0000256" key="6">
    <source>
        <dbReference type="ARBA" id="ARBA00022833"/>
    </source>
</evidence>
<evidence type="ECO:0000256" key="5">
    <source>
        <dbReference type="ARBA" id="ARBA00022801"/>
    </source>
</evidence>
<dbReference type="GO" id="GO:0009897">
    <property type="term" value="C:external side of plasma membrane"/>
    <property type="evidence" value="ECO:0007669"/>
    <property type="project" value="TreeGrafter"/>
</dbReference>
<dbReference type="EC" id="3.5.4.4" evidence="3"/>
<dbReference type="GO" id="GO:0043103">
    <property type="term" value="P:hypoxanthine salvage"/>
    <property type="evidence" value="ECO:0007669"/>
    <property type="project" value="TreeGrafter"/>
</dbReference>
<organism evidence="8">
    <name type="scientific">Trepomonas sp. PC1</name>
    <dbReference type="NCBI Taxonomy" id="1076344"/>
    <lineage>
        <taxon>Eukaryota</taxon>
        <taxon>Metamonada</taxon>
        <taxon>Diplomonadida</taxon>
        <taxon>Hexamitidae</taxon>
        <taxon>Hexamitinae</taxon>
        <taxon>Trepomonas</taxon>
    </lineage>
</organism>
<dbReference type="SUPFAM" id="SSF51556">
    <property type="entry name" value="Metallo-dependent hydrolases"/>
    <property type="match status" value="1"/>
</dbReference>
<evidence type="ECO:0000256" key="1">
    <source>
        <dbReference type="ARBA" id="ARBA00001947"/>
    </source>
</evidence>
<proteinExistence type="inferred from homology"/>
<dbReference type="Pfam" id="PF00962">
    <property type="entry name" value="A_deaminase"/>
    <property type="match status" value="1"/>
</dbReference>
<dbReference type="GO" id="GO:0006154">
    <property type="term" value="P:adenosine catabolic process"/>
    <property type="evidence" value="ECO:0007669"/>
    <property type="project" value="TreeGrafter"/>
</dbReference>
<dbReference type="EMBL" id="GDID01004188">
    <property type="protein sequence ID" value="JAP92418.1"/>
    <property type="molecule type" value="Transcribed_RNA"/>
</dbReference>
<keyword evidence="4" id="KW-0479">Metal-binding</keyword>
<dbReference type="PANTHER" id="PTHR11409">
    <property type="entry name" value="ADENOSINE DEAMINASE"/>
    <property type="match status" value="1"/>
</dbReference>
<dbReference type="InterPro" id="IPR001365">
    <property type="entry name" value="A_deaminase_dom"/>
</dbReference>
<dbReference type="GO" id="GO:0004000">
    <property type="term" value="F:adenosine deaminase activity"/>
    <property type="evidence" value="ECO:0007669"/>
    <property type="project" value="TreeGrafter"/>
</dbReference>
<dbReference type="PANTHER" id="PTHR11409:SF43">
    <property type="entry name" value="ADENOSINE DEAMINASE"/>
    <property type="match status" value="1"/>
</dbReference>
<dbReference type="GO" id="GO:0005829">
    <property type="term" value="C:cytosol"/>
    <property type="evidence" value="ECO:0007669"/>
    <property type="project" value="TreeGrafter"/>
</dbReference>
<feature type="non-terminal residue" evidence="8">
    <location>
        <position position="195"/>
    </location>
</feature>
<dbReference type="InterPro" id="IPR006330">
    <property type="entry name" value="Ado/ade_deaminase"/>
</dbReference>
<name>A0A146K7R7_9EUKA</name>
<gene>
    <name evidence="8" type="ORF">TPC1_15648</name>
</gene>
<evidence type="ECO:0000313" key="8">
    <source>
        <dbReference type="EMBL" id="JAP92418.1"/>
    </source>
</evidence>
<feature type="domain" description="Adenosine deaminase" evidence="7">
    <location>
        <begin position="6"/>
        <end position="193"/>
    </location>
</feature>
<keyword evidence="6" id="KW-0862">Zinc</keyword>
<dbReference type="GO" id="GO:0046872">
    <property type="term" value="F:metal ion binding"/>
    <property type="evidence" value="ECO:0007669"/>
    <property type="project" value="UniProtKB-KW"/>
</dbReference>
<accession>A0A146K7R7</accession>
<dbReference type="GO" id="GO:0060169">
    <property type="term" value="P:negative regulation of adenosine receptor signaling pathway"/>
    <property type="evidence" value="ECO:0007669"/>
    <property type="project" value="TreeGrafter"/>
</dbReference>
<keyword evidence="5" id="KW-0378">Hydrolase</keyword>
<comment type="similarity">
    <text evidence="2">Belongs to the metallo-dependent hydrolases superfamily. Adenosine and AMP deaminases family.</text>
</comment>
<evidence type="ECO:0000256" key="3">
    <source>
        <dbReference type="ARBA" id="ARBA00012784"/>
    </source>
</evidence>
<evidence type="ECO:0000259" key="7">
    <source>
        <dbReference type="Pfam" id="PF00962"/>
    </source>
</evidence>
<comment type="cofactor">
    <cofactor evidence="1">
        <name>Zn(2+)</name>
        <dbReference type="ChEBI" id="CHEBI:29105"/>
    </cofactor>
</comment>